<protein>
    <submittedName>
        <fullName evidence="1">Uncharacterized protein</fullName>
    </submittedName>
</protein>
<dbReference type="Proteomes" id="UP000299102">
    <property type="component" value="Unassembled WGS sequence"/>
</dbReference>
<comment type="caution">
    <text evidence="1">The sequence shown here is derived from an EMBL/GenBank/DDBJ whole genome shotgun (WGS) entry which is preliminary data.</text>
</comment>
<sequence length="103" mass="11245">MIAKRVSQRQITFAVVTTNSLITHCYCRALTAAGSRASGPGTRGPRRSLRNYVRSCRGDFMVITYGSEFASQIFILMNTVFCTSGSMQNGTVERIQTAVSADP</sequence>
<accession>A0A4C1VS25</accession>
<organism evidence="1 2">
    <name type="scientific">Eumeta variegata</name>
    <name type="common">Bagworm moth</name>
    <name type="synonym">Eumeta japonica</name>
    <dbReference type="NCBI Taxonomy" id="151549"/>
    <lineage>
        <taxon>Eukaryota</taxon>
        <taxon>Metazoa</taxon>
        <taxon>Ecdysozoa</taxon>
        <taxon>Arthropoda</taxon>
        <taxon>Hexapoda</taxon>
        <taxon>Insecta</taxon>
        <taxon>Pterygota</taxon>
        <taxon>Neoptera</taxon>
        <taxon>Endopterygota</taxon>
        <taxon>Lepidoptera</taxon>
        <taxon>Glossata</taxon>
        <taxon>Ditrysia</taxon>
        <taxon>Tineoidea</taxon>
        <taxon>Psychidae</taxon>
        <taxon>Oiketicinae</taxon>
        <taxon>Eumeta</taxon>
    </lineage>
</organism>
<evidence type="ECO:0000313" key="1">
    <source>
        <dbReference type="EMBL" id="GBP40615.1"/>
    </source>
</evidence>
<evidence type="ECO:0000313" key="2">
    <source>
        <dbReference type="Proteomes" id="UP000299102"/>
    </source>
</evidence>
<name>A0A4C1VS25_EUMVA</name>
<reference evidence="1 2" key="1">
    <citation type="journal article" date="2019" name="Commun. Biol.">
        <title>The bagworm genome reveals a unique fibroin gene that provides high tensile strength.</title>
        <authorList>
            <person name="Kono N."/>
            <person name="Nakamura H."/>
            <person name="Ohtoshi R."/>
            <person name="Tomita M."/>
            <person name="Numata K."/>
            <person name="Arakawa K."/>
        </authorList>
    </citation>
    <scope>NUCLEOTIDE SEQUENCE [LARGE SCALE GENOMIC DNA]</scope>
</reference>
<dbReference type="AlphaFoldDB" id="A0A4C1VS25"/>
<dbReference type="EMBL" id="BGZK01000384">
    <property type="protein sequence ID" value="GBP40615.1"/>
    <property type="molecule type" value="Genomic_DNA"/>
</dbReference>
<gene>
    <name evidence="1" type="ORF">EVAR_41695_1</name>
</gene>
<keyword evidence="2" id="KW-1185">Reference proteome</keyword>
<proteinExistence type="predicted"/>